<name>A0A6G7XGX3_9MICO</name>
<dbReference type="Gene3D" id="3.40.630.10">
    <property type="entry name" value="Zn peptidases"/>
    <property type="match status" value="1"/>
</dbReference>
<dbReference type="InterPro" id="IPR002933">
    <property type="entry name" value="Peptidase_M20"/>
</dbReference>
<dbReference type="PROSITE" id="PS00758">
    <property type="entry name" value="ARGE_DAPE_CPG2_1"/>
    <property type="match status" value="1"/>
</dbReference>
<sequence length="487" mass="51542">MASRCIGRGSPRSSTQLSGLRKTSASKLERSVGVAQSRAEVHRVSTENAGVEAAVDATVELLREMIREACVNEGTEASGQEIRNVRVLQRFLADVPVETHVLEAAPGRASLIARVRGTDPTAPALGLLGHIDVVPVDPDGWSRNPFGGDLIDGEVWGRGAVDMLYLTAAFATVLREVALAPEKPRGDLVLLAVADEEAGGDYGLKWLMQQYPDIVDVSEVLTESGGMRMGSHVAIGVAEKGSAGRLLTVQGKPGHASIPYGSRSAVFAVGEILQQLSQVVPAAELGELWDAFVTARISDAELAERLRDPVRLDSAIAQLGGIAGYAYAVSRVTISPTVLRAGSAHNVIPGSGSVQLDIRTLPGTSDEDVDELLRAVLGPLADVTEITHLRGWDATGSSTETPLFAAIERAVEAVASAPVVPIMAAGGSDARFFREIGVPAYGFGLLGPEWPYERYREGVHGHNERIDLTSIELSLAALRHIVAERVG</sequence>
<dbReference type="PANTHER" id="PTHR43808:SF8">
    <property type="entry name" value="PEPTIDASE M20 DIMERISATION DOMAIN-CONTAINING PROTEIN"/>
    <property type="match status" value="1"/>
</dbReference>
<dbReference type="PANTHER" id="PTHR43808">
    <property type="entry name" value="ACETYLORNITHINE DEACETYLASE"/>
    <property type="match status" value="1"/>
</dbReference>
<dbReference type="AlphaFoldDB" id="A0A6G7XGX3"/>
<dbReference type="SUPFAM" id="SSF55031">
    <property type="entry name" value="Bacterial exopeptidase dimerisation domain"/>
    <property type="match status" value="1"/>
</dbReference>
<evidence type="ECO:0000313" key="9">
    <source>
        <dbReference type="Proteomes" id="UP000502677"/>
    </source>
</evidence>
<dbReference type="InterPro" id="IPR050072">
    <property type="entry name" value="Peptidase_M20A"/>
</dbReference>
<accession>A0A6G7XGX3</accession>
<evidence type="ECO:0000259" key="7">
    <source>
        <dbReference type="Pfam" id="PF07687"/>
    </source>
</evidence>
<keyword evidence="9" id="KW-1185">Reference proteome</keyword>
<gene>
    <name evidence="8" type="ORF">G7068_10765</name>
</gene>
<dbReference type="Proteomes" id="UP000502677">
    <property type="component" value="Chromosome"/>
</dbReference>
<evidence type="ECO:0000256" key="6">
    <source>
        <dbReference type="SAM" id="MobiDB-lite"/>
    </source>
</evidence>
<protein>
    <submittedName>
        <fullName evidence="8">M20/M25/M40 family metallo-hydrolase</fullName>
    </submittedName>
</protein>
<dbReference type="InterPro" id="IPR036264">
    <property type="entry name" value="Bact_exopeptidase_dim_dom"/>
</dbReference>
<feature type="region of interest" description="Disordered" evidence="6">
    <location>
        <begin position="1"/>
        <end position="22"/>
    </location>
</feature>
<keyword evidence="4 8" id="KW-0378">Hydrolase</keyword>
<feature type="compositionally biased region" description="Polar residues" evidence="6">
    <location>
        <begin position="11"/>
        <end position="22"/>
    </location>
</feature>
<dbReference type="Gene3D" id="3.30.70.360">
    <property type="match status" value="1"/>
</dbReference>
<dbReference type="SUPFAM" id="SSF53187">
    <property type="entry name" value="Zn-dependent exopeptidases"/>
    <property type="match status" value="1"/>
</dbReference>
<dbReference type="Pfam" id="PF01546">
    <property type="entry name" value="Peptidase_M20"/>
    <property type="match status" value="1"/>
</dbReference>
<evidence type="ECO:0000256" key="2">
    <source>
        <dbReference type="ARBA" id="ARBA00006247"/>
    </source>
</evidence>
<dbReference type="GO" id="GO:0016787">
    <property type="term" value="F:hydrolase activity"/>
    <property type="evidence" value="ECO:0007669"/>
    <property type="project" value="UniProtKB-KW"/>
</dbReference>
<evidence type="ECO:0000313" key="8">
    <source>
        <dbReference type="EMBL" id="QIK63621.1"/>
    </source>
</evidence>
<comment type="similarity">
    <text evidence="2">Belongs to the peptidase M20A family.</text>
</comment>
<keyword evidence="3" id="KW-0479">Metal-binding</keyword>
<evidence type="ECO:0000256" key="5">
    <source>
        <dbReference type="ARBA" id="ARBA00022833"/>
    </source>
</evidence>
<dbReference type="Pfam" id="PF07687">
    <property type="entry name" value="M20_dimer"/>
    <property type="match status" value="1"/>
</dbReference>
<keyword evidence="5" id="KW-0862">Zinc</keyword>
<dbReference type="InterPro" id="IPR011650">
    <property type="entry name" value="Peptidase_M20_dimer"/>
</dbReference>
<reference evidence="8 9" key="1">
    <citation type="submission" date="2020-03" db="EMBL/GenBank/DDBJ databases">
        <title>Leucobacter sp. nov., isolated from beetles.</title>
        <authorList>
            <person name="Hyun D.-W."/>
            <person name="Bae J.-W."/>
        </authorList>
    </citation>
    <scope>NUCLEOTIDE SEQUENCE [LARGE SCALE GENOMIC DNA]</scope>
    <source>
        <strain evidence="8 9">HDW9C</strain>
    </source>
</reference>
<feature type="domain" description="Peptidase M20 dimerisation" evidence="7">
    <location>
        <begin position="237"/>
        <end position="380"/>
    </location>
</feature>
<dbReference type="GO" id="GO:0046872">
    <property type="term" value="F:metal ion binding"/>
    <property type="evidence" value="ECO:0007669"/>
    <property type="project" value="UniProtKB-KW"/>
</dbReference>
<dbReference type="InterPro" id="IPR001261">
    <property type="entry name" value="ArgE/DapE_CS"/>
</dbReference>
<dbReference type="Gene3D" id="1.10.150.900">
    <property type="match status" value="1"/>
</dbReference>
<comment type="cofactor">
    <cofactor evidence="1">
        <name>Zn(2+)</name>
        <dbReference type="ChEBI" id="CHEBI:29105"/>
    </cofactor>
</comment>
<evidence type="ECO:0000256" key="3">
    <source>
        <dbReference type="ARBA" id="ARBA00022723"/>
    </source>
</evidence>
<evidence type="ECO:0000256" key="4">
    <source>
        <dbReference type="ARBA" id="ARBA00022801"/>
    </source>
</evidence>
<dbReference type="KEGG" id="lvi:G7068_10765"/>
<proteinExistence type="inferred from homology"/>
<organism evidence="8 9">
    <name type="scientific">Leucobacter viscericola</name>
    <dbReference type="NCBI Taxonomy" id="2714935"/>
    <lineage>
        <taxon>Bacteria</taxon>
        <taxon>Bacillati</taxon>
        <taxon>Actinomycetota</taxon>
        <taxon>Actinomycetes</taxon>
        <taxon>Micrococcales</taxon>
        <taxon>Microbacteriaceae</taxon>
        <taxon>Leucobacter</taxon>
    </lineage>
</organism>
<dbReference type="EMBL" id="CP049863">
    <property type="protein sequence ID" value="QIK63621.1"/>
    <property type="molecule type" value="Genomic_DNA"/>
</dbReference>
<evidence type="ECO:0000256" key="1">
    <source>
        <dbReference type="ARBA" id="ARBA00001947"/>
    </source>
</evidence>